<feature type="region of interest" description="Disordered" evidence="1">
    <location>
        <begin position="99"/>
        <end position="178"/>
    </location>
</feature>
<keyword evidence="3" id="KW-1185">Reference proteome</keyword>
<gene>
    <name evidence="2" type="ORF">OFUS_LOCUS20453</name>
</gene>
<dbReference type="PROSITE" id="PS00028">
    <property type="entry name" value="ZINC_FINGER_C2H2_1"/>
    <property type="match status" value="1"/>
</dbReference>
<organism evidence="2 3">
    <name type="scientific">Owenia fusiformis</name>
    <name type="common">Polychaete worm</name>
    <dbReference type="NCBI Taxonomy" id="6347"/>
    <lineage>
        <taxon>Eukaryota</taxon>
        <taxon>Metazoa</taxon>
        <taxon>Spiralia</taxon>
        <taxon>Lophotrochozoa</taxon>
        <taxon>Annelida</taxon>
        <taxon>Polychaeta</taxon>
        <taxon>Sedentaria</taxon>
        <taxon>Canalipalpata</taxon>
        <taxon>Sabellida</taxon>
        <taxon>Oweniida</taxon>
        <taxon>Oweniidae</taxon>
        <taxon>Owenia</taxon>
    </lineage>
</organism>
<evidence type="ECO:0000256" key="1">
    <source>
        <dbReference type="SAM" id="MobiDB-lite"/>
    </source>
</evidence>
<name>A0A8J1TZN7_OWEFU</name>
<sequence length="285" mass="31800">MVSVPGFHALGMLPDNRHDGGYGANDNDADLTSNVTTNTSTNGKRKFSSSSNHDEDSLPHAWNPKLKKRKDGELVKCLICFKQCESPSLLREHSKLHMSVQEITSKQRSTDDRPTESATTSTEANLRPIPEMKGASKRKIGPTNDTYGAGGSDTKRRCGPDGNQKGTNSKNGKATKYKEQQRDREVVCARWKEDVYLGVKERDTIYYCKEPLAQIDKFNDLLAISNKMRIINRCDFAKVGEEISPNNYFVVQDGYLTAPKHSAIIIIKQSQEQVISCLSSHVAKF</sequence>
<dbReference type="AlphaFoldDB" id="A0A8J1TZN7"/>
<dbReference type="Proteomes" id="UP000749559">
    <property type="component" value="Unassembled WGS sequence"/>
</dbReference>
<protein>
    <submittedName>
        <fullName evidence="2">Uncharacterized protein</fullName>
    </submittedName>
</protein>
<comment type="caution">
    <text evidence="2">The sequence shown here is derived from an EMBL/GenBank/DDBJ whole genome shotgun (WGS) entry which is preliminary data.</text>
</comment>
<dbReference type="EMBL" id="CAIIXF020000010">
    <property type="protein sequence ID" value="CAH1795992.1"/>
    <property type="molecule type" value="Genomic_DNA"/>
</dbReference>
<feature type="region of interest" description="Disordered" evidence="1">
    <location>
        <begin position="11"/>
        <end position="64"/>
    </location>
</feature>
<dbReference type="InterPro" id="IPR013087">
    <property type="entry name" value="Znf_C2H2_type"/>
</dbReference>
<feature type="compositionally biased region" description="Low complexity" evidence="1">
    <location>
        <begin position="24"/>
        <end position="42"/>
    </location>
</feature>
<evidence type="ECO:0000313" key="2">
    <source>
        <dbReference type="EMBL" id="CAH1795992.1"/>
    </source>
</evidence>
<proteinExistence type="predicted"/>
<reference evidence="2" key="1">
    <citation type="submission" date="2022-03" db="EMBL/GenBank/DDBJ databases">
        <authorList>
            <person name="Martin C."/>
        </authorList>
    </citation>
    <scope>NUCLEOTIDE SEQUENCE</scope>
</reference>
<evidence type="ECO:0000313" key="3">
    <source>
        <dbReference type="Proteomes" id="UP000749559"/>
    </source>
</evidence>
<accession>A0A8J1TZN7</accession>